<evidence type="ECO:0000313" key="2">
    <source>
        <dbReference type="Proteomes" id="UP000299102"/>
    </source>
</evidence>
<organism evidence="1 2">
    <name type="scientific">Eumeta variegata</name>
    <name type="common">Bagworm moth</name>
    <name type="synonym">Eumeta japonica</name>
    <dbReference type="NCBI Taxonomy" id="151549"/>
    <lineage>
        <taxon>Eukaryota</taxon>
        <taxon>Metazoa</taxon>
        <taxon>Ecdysozoa</taxon>
        <taxon>Arthropoda</taxon>
        <taxon>Hexapoda</taxon>
        <taxon>Insecta</taxon>
        <taxon>Pterygota</taxon>
        <taxon>Neoptera</taxon>
        <taxon>Endopterygota</taxon>
        <taxon>Lepidoptera</taxon>
        <taxon>Glossata</taxon>
        <taxon>Ditrysia</taxon>
        <taxon>Tineoidea</taxon>
        <taxon>Psychidae</taxon>
        <taxon>Oiketicinae</taxon>
        <taxon>Eumeta</taxon>
    </lineage>
</organism>
<gene>
    <name evidence="1" type="ORF">EVAR_94758_1</name>
</gene>
<sequence>MFVLRALFLQSSVQSHLNTTQLVENIPTTSFGEAENHNENPYDSDLAKCDTINFNAANSAELLKFDDPDNVSEPAITATNNVVSISPEKNACIDALSGSSILDFSSEYDYVADPNYASLSEITNVAPIVSSSTDSNNDLIPESNLERKVAAESRIRKRKADKMSSKRFRNKRFRMLGREYVGFRKTDHENFIQDSIKPARKLGEACKSINCIGSKVIN</sequence>
<dbReference type="EMBL" id="BGZK01000234">
    <property type="protein sequence ID" value="GBP30577.1"/>
    <property type="molecule type" value="Genomic_DNA"/>
</dbReference>
<evidence type="ECO:0000313" key="1">
    <source>
        <dbReference type="EMBL" id="GBP30577.1"/>
    </source>
</evidence>
<dbReference type="OrthoDB" id="7436568at2759"/>
<keyword evidence="2" id="KW-1185">Reference proteome</keyword>
<accession>A0A4C1UX40</accession>
<proteinExistence type="predicted"/>
<dbReference type="Proteomes" id="UP000299102">
    <property type="component" value="Unassembled WGS sequence"/>
</dbReference>
<comment type="caution">
    <text evidence="1">The sequence shown here is derived from an EMBL/GenBank/DDBJ whole genome shotgun (WGS) entry which is preliminary data.</text>
</comment>
<name>A0A4C1UX40_EUMVA</name>
<dbReference type="AlphaFoldDB" id="A0A4C1UX40"/>
<reference evidence="1 2" key="1">
    <citation type="journal article" date="2019" name="Commun. Biol.">
        <title>The bagworm genome reveals a unique fibroin gene that provides high tensile strength.</title>
        <authorList>
            <person name="Kono N."/>
            <person name="Nakamura H."/>
            <person name="Ohtoshi R."/>
            <person name="Tomita M."/>
            <person name="Numata K."/>
            <person name="Arakawa K."/>
        </authorList>
    </citation>
    <scope>NUCLEOTIDE SEQUENCE [LARGE SCALE GENOMIC DNA]</scope>
</reference>
<protein>
    <submittedName>
        <fullName evidence="1">Uncharacterized protein</fullName>
    </submittedName>
</protein>